<dbReference type="PANTHER" id="PTHR30189">
    <property type="entry name" value="LPS-ASSEMBLY PROTEIN"/>
    <property type="match status" value="1"/>
</dbReference>
<dbReference type="GO" id="GO:1990351">
    <property type="term" value="C:transporter complex"/>
    <property type="evidence" value="ECO:0007669"/>
    <property type="project" value="TreeGrafter"/>
</dbReference>
<dbReference type="RefSeq" id="WP_204701748.1">
    <property type="nucleotide sequence ID" value="NZ_JAFBDQ010000008.1"/>
</dbReference>
<keyword evidence="1" id="KW-0998">Cell outer membrane</keyword>
<evidence type="ECO:0000313" key="5">
    <source>
        <dbReference type="Proteomes" id="UP000774000"/>
    </source>
</evidence>
<evidence type="ECO:0000313" key="4">
    <source>
        <dbReference type="EMBL" id="MBM7556983.1"/>
    </source>
</evidence>
<dbReference type="InterPro" id="IPR005653">
    <property type="entry name" value="OstA-like_N"/>
</dbReference>
<feature type="signal peptide" evidence="2">
    <location>
        <begin position="1"/>
        <end position="24"/>
    </location>
</feature>
<sequence>MMKSKLVVLLILLLSFSLGFPIYAQQQTDNNKTTEEKESNEAKLKANRVKYKKKENIRIAIGDVTLDYKENHVTSNRLKMYSENNILIFTENVKLKRPNETITSNMIQLNLDQDQLVAQDNVVLDTTKAGEELHLTSEYLKLWLESDDMLARKNVHMDYKGQEIRGEALEYNANDEEMIITEQAEIKEEDEWIQSDRIVVDLETGSIDATGQVKMEFEVEE</sequence>
<dbReference type="Gene3D" id="2.60.450.10">
    <property type="entry name" value="Lipopolysaccharide (LPS) transport protein A like domain"/>
    <property type="match status" value="1"/>
</dbReference>
<protein>
    <submittedName>
        <fullName evidence="4">LPS export ABC transporter protein LptC</fullName>
    </submittedName>
</protein>
<dbReference type="Proteomes" id="UP000774000">
    <property type="component" value="Unassembled WGS sequence"/>
</dbReference>
<keyword evidence="5" id="KW-1185">Reference proteome</keyword>
<feature type="chain" id="PRO_5037658308" evidence="2">
    <location>
        <begin position="25"/>
        <end position="221"/>
    </location>
</feature>
<dbReference type="GO" id="GO:0009279">
    <property type="term" value="C:cell outer membrane"/>
    <property type="evidence" value="ECO:0007669"/>
    <property type="project" value="TreeGrafter"/>
</dbReference>
<dbReference type="AlphaFoldDB" id="A0A938XT11"/>
<gene>
    <name evidence="4" type="ORF">JOC47_001837</name>
</gene>
<evidence type="ECO:0000256" key="1">
    <source>
        <dbReference type="ARBA" id="ARBA00023237"/>
    </source>
</evidence>
<dbReference type="InterPro" id="IPR026265">
    <property type="entry name" value="LptC"/>
</dbReference>
<dbReference type="GO" id="GO:0015221">
    <property type="term" value="F:lipopolysaccharide transmembrane transporter activity"/>
    <property type="evidence" value="ECO:0007669"/>
    <property type="project" value="InterPro"/>
</dbReference>
<keyword evidence="2" id="KW-0732">Signal</keyword>
<name>A0A938XT11_9FIRM</name>
<dbReference type="InterPro" id="IPR050218">
    <property type="entry name" value="LptD"/>
</dbReference>
<proteinExistence type="predicted"/>
<dbReference type="Pfam" id="PF03968">
    <property type="entry name" value="LptD_N"/>
    <property type="match status" value="1"/>
</dbReference>
<evidence type="ECO:0000256" key="2">
    <source>
        <dbReference type="SAM" id="SignalP"/>
    </source>
</evidence>
<comment type="caution">
    <text evidence="4">The sequence shown here is derived from an EMBL/GenBank/DDBJ whole genome shotgun (WGS) entry which is preliminary data.</text>
</comment>
<dbReference type="EMBL" id="JAFBDQ010000008">
    <property type="protein sequence ID" value="MBM7556983.1"/>
    <property type="molecule type" value="Genomic_DNA"/>
</dbReference>
<reference evidence="4" key="1">
    <citation type="submission" date="2021-01" db="EMBL/GenBank/DDBJ databases">
        <title>Genomic Encyclopedia of Type Strains, Phase IV (KMG-IV): sequencing the most valuable type-strain genomes for metagenomic binning, comparative biology and taxonomic classification.</title>
        <authorList>
            <person name="Goeker M."/>
        </authorList>
    </citation>
    <scope>NUCLEOTIDE SEQUENCE</scope>
    <source>
        <strain evidence="4">DSM 23230</strain>
    </source>
</reference>
<accession>A0A938XT11</accession>
<dbReference type="GO" id="GO:0005886">
    <property type="term" value="C:plasma membrane"/>
    <property type="evidence" value="ECO:0007669"/>
    <property type="project" value="InterPro"/>
</dbReference>
<evidence type="ECO:0000259" key="3">
    <source>
        <dbReference type="Pfam" id="PF03968"/>
    </source>
</evidence>
<organism evidence="4 5">
    <name type="scientific">Halanaerobacter jeridensis</name>
    <dbReference type="NCBI Taxonomy" id="706427"/>
    <lineage>
        <taxon>Bacteria</taxon>
        <taxon>Bacillati</taxon>
        <taxon>Bacillota</taxon>
        <taxon>Clostridia</taxon>
        <taxon>Halanaerobiales</taxon>
        <taxon>Halobacteroidaceae</taxon>
        <taxon>Halanaerobacter</taxon>
    </lineage>
</organism>
<feature type="domain" description="Organic solvent tolerance-like N-terminal" evidence="3">
    <location>
        <begin position="72"/>
        <end position="205"/>
    </location>
</feature>
<dbReference type="NCBIfam" id="TIGR04409">
    <property type="entry name" value="LptC_YrbK"/>
    <property type="match status" value="1"/>
</dbReference>
<dbReference type="PANTHER" id="PTHR30189:SF1">
    <property type="entry name" value="LPS-ASSEMBLY PROTEIN LPTD"/>
    <property type="match status" value="1"/>
</dbReference>
<keyword evidence="1" id="KW-0472">Membrane</keyword>